<evidence type="ECO:0000313" key="3">
    <source>
        <dbReference type="Proteomes" id="UP001162131"/>
    </source>
</evidence>
<proteinExistence type="predicted"/>
<dbReference type="EMBL" id="CAJZBQ010000047">
    <property type="protein sequence ID" value="CAG9329395.1"/>
    <property type="molecule type" value="Genomic_DNA"/>
</dbReference>
<gene>
    <name evidence="2" type="ORF">BSTOLATCC_MIC48215</name>
</gene>
<evidence type="ECO:0000313" key="2">
    <source>
        <dbReference type="EMBL" id="CAG9329395.1"/>
    </source>
</evidence>
<protein>
    <submittedName>
        <fullName evidence="2">Uncharacterized protein</fullName>
    </submittedName>
</protein>
<name>A0AAU9JV46_9CILI</name>
<comment type="caution">
    <text evidence="2">The sequence shown here is derived from an EMBL/GenBank/DDBJ whole genome shotgun (WGS) entry which is preliminary data.</text>
</comment>
<accession>A0AAU9JV46</accession>
<keyword evidence="1" id="KW-1133">Transmembrane helix</keyword>
<sequence>MEELGWCSVEITVFPSLAKSIKTSISTSAVKLSNPEVGSSKMTICGSEISSIPMLTLFLSPPETPLTVTLPIKLSAIWLNLNFPIISATFLFIVLIDPQNVNPAANVKDSFTVRYGSKISSCVMYAHFLVNFDELMSMPFIMTSPVTFELGEHLTLPAIIFSRVVFPAPEEPIRTVSSPGLAYPDTPFKIIWPLFLILTW</sequence>
<organism evidence="2 3">
    <name type="scientific">Blepharisma stoltei</name>
    <dbReference type="NCBI Taxonomy" id="1481888"/>
    <lineage>
        <taxon>Eukaryota</taxon>
        <taxon>Sar</taxon>
        <taxon>Alveolata</taxon>
        <taxon>Ciliophora</taxon>
        <taxon>Postciliodesmatophora</taxon>
        <taxon>Heterotrichea</taxon>
        <taxon>Heterotrichida</taxon>
        <taxon>Blepharismidae</taxon>
        <taxon>Blepharisma</taxon>
    </lineage>
</organism>
<feature type="transmembrane region" description="Helical" evidence="1">
    <location>
        <begin position="76"/>
        <end position="96"/>
    </location>
</feature>
<keyword evidence="1" id="KW-0472">Membrane</keyword>
<keyword evidence="1" id="KW-0812">Transmembrane</keyword>
<dbReference type="AlphaFoldDB" id="A0AAU9JV46"/>
<keyword evidence="3" id="KW-1185">Reference proteome</keyword>
<evidence type="ECO:0000256" key="1">
    <source>
        <dbReference type="SAM" id="Phobius"/>
    </source>
</evidence>
<reference evidence="2" key="1">
    <citation type="submission" date="2021-09" db="EMBL/GenBank/DDBJ databases">
        <authorList>
            <consortium name="AG Swart"/>
            <person name="Singh M."/>
            <person name="Singh A."/>
            <person name="Seah K."/>
            <person name="Emmerich C."/>
        </authorList>
    </citation>
    <scope>NUCLEOTIDE SEQUENCE</scope>
    <source>
        <strain evidence="2">ATCC30299</strain>
    </source>
</reference>
<dbReference type="Proteomes" id="UP001162131">
    <property type="component" value="Unassembled WGS sequence"/>
</dbReference>